<protein>
    <recommendedName>
        <fullName evidence="3">OsmC family protein-like protein</fullName>
    </recommendedName>
</protein>
<dbReference type="Proteomes" id="UP000799776">
    <property type="component" value="Unassembled WGS sequence"/>
</dbReference>
<evidence type="ECO:0000313" key="2">
    <source>
        <dbReference type="Proteomes" id="UP000799776"/>
    </source>
</evidence>
<comment type="caution">
    <text evidence="1">The sequence shown here is derived from an EMBL/GenBank/DDBJ whole genome shotgun (WGS) entry which is preliminary data.</text>
</comment>
<accession>A0A9P4HQN2</accession>
<dbReference type="SUPFAM" id="SSF82784">
    <property type="entry name" value="OsmC-like"/>
    <property type="match status" value="1"/>
</dbReference>
<evidence type="ECO:0000313" key="1">
    <source>
        <dbReference type="EMBL" id="KAF2084903.1"/>
    </source>
</evidence>
<dbReference type="InterPro" id="IPR015946">
    <property type="entry name" value="KH_dom-like_a/b"/>
</dbReference>
<organism evidence="1 2">
    <name type="scientific">Saccharata proteae CBS 121410</name>
    <dbReference type="NCBI Taxonomy" id="1314787"/>
    <lineage>
        <taxon>Eukaryota</taxon>
        <taxon>Fungi</taxon>
        <taxon>Dikarya</taxon>
        <taxon>Ascomycota</taxon>
        <taxon>Pezizomycotina</taxon>
        <taxon>Dothideomycetes</taxon>
        <taxon>Dothideomycetes incertae sedis</taxon>
        <taxon>Botryosphaeriales</taxon>
        <taxon>Saccharataceae</taxon>
        <taxon>Saccharata</taxon>
    </lineage>
</organism>
<proteinExistence type="predicted"/>
<dbReference type="AlphaFoldDB" id="A0A9P4HQN2"/>
<dbReference type="Gene3D" id="3.30.300.20">
    <property type="match status" value="1"/>
</dbReference>
<gene>
    <name evidence="1" type="ORF">K490DRAFT_75547</name>
</gene>
<dbReference type="OrthoDB" id="4139202at2759"/>
<dbReference type="PANTHER" id="PTHR35368">
    <property type="entry name" value="HYDROPEROXIDE REDUCTASE"/>
    <property type="match status" value="1"/>
</dbReference>
<sequence>MDAATLATIQAPLKSSYKATPSLALVTLKSHGSLSTTSIACKLSNGPALKAAHKALEDTAAASAGTERTAGLHPRAGGPALSPDSLCSGGMLLDALVACAGVTLKAVATALSLPLLAGDVVAEGDLDFRGTLGVDKGVRVGFLGIRLGFELVFGAGEGGMEVGEEDVARLGRLTERYCVVLQTIKGGTEVKSRMVGRESPRKNNFRS</sequence>
<name>A0A9P4HQN2_9PEZI</name>
<dbReference type="InterPro" id="IPR052924">
    <property type="entry name" value="OsmC/Ohr_hydroprdx_reductase"/>
</dbReference>
<dbReference type="Pfam" id="PF02566">
    <property type="entry name" value="OsmC"/>
    <property type="match status" value="1"/>
</dbReference>
<evidence type="ECO:0008006" key="3">
    <source>
        <dbReference type="Google" id="ProtNLM"/>
    </source>
</evidence>
<dbReference type="InterPro" id="IPR003718">
    <property type="entry name" value="OsmC/Ohr_fam"/>
</dbReference>
<keyword evidence="2" id="KW-1185">Reference proteome</keyword>
<reference evidence="1" key="1">
    <citation type="journal article" date="2020" name="Stud. Mycol.">
        <title>101 Dothideomycetes genomes: a test case for predicting lifestyles and emergence of pathogens.</title>
        <authorList>
            <person name="Haridas S."/>
            <person name="Albert R."/>
            <person name="Binder M."/>
            <person name="Bloem J."/>
            <person name="Labutti K."/>
            <person name="Salamov A."/>
            <person name="Andreopoulos B."/>
            <person name="Baker S."/>
            <person name="Barry K."/>
            <person name="Bills G."/>
            <person name="Bluhm B."/>
            <person name="Cannon C."/>
            <person name="Castanera R."/>
            <person name="Culley D."/>
            <person name="Daum C."/>
            <person name="Ezra D."/>
            <person name="Gonzalez J."/>
            <person name="Henrissat B."/>
            <person name="Kuo A."/>
            <person name="Liang C."/>
            <person name="Lipzen A."/>
            <person name="Lutzoni F."/>
            <person name="Magnuson J."/>
            <person name="Mondo S."/>
            <person name="Nolan M."/>
            <person name="Ohm R."/>
            <person name="Pangilinan J."/>
            <person name="Park H.-J."/>
            <person name="Ramirez L."/>
            <person name="Alfaro M."/>
            <person name="Sun H."/>
            <person name="Tritt A."/>
            <person name="Yoshinaga Y."/>
            <person name="Zwiers L.-H."/>
            <person name="Turgeon B."/>
            <person name="Goodwin S."/>
            <person name="Spatafora J."/>
            <person name="Crous P."/>
            <person name="Grigoriev I."/>
        </authorList>
    </citation>
    <scope>NUCLEOTIDE SEQUENCE</scope>
    <source>
        <strain evidence="1">CBS 121410</strain>
    </source>
</reference>
<dbReference type="InterPro" id="IPR036102">
    <property type="entry name" value="OsmC/Ohrsf"/>
</dbReference>
<dbReference type="PANTHER" id="PTHR35368:SF1">
    <property type="entry name" value="HYDROPEROXIDE REDUCTASE"/>
    <property type="match status" value="1"/>
</dbReference>
<dbReference type="EMBL" id="ML978736">
    <property type="protein sequence ID" value="KAF2084903.1"/>
    <property type="molecule type" value="Genomic_DNA"/>
</dbReference>